<dbReference type="RefSeq" id="WP_240831817.1">
    <property type="nucleotide sequence ID" value="NZ_JAKWBL010000004.1"/>
</dbReference>
<comment type="caution">
    <text evidence="1">The sequence shown here is derived from an EMBL/GenBank/DDBJ whole genome shotgun (WGS) entry which is preliminary data.</text>
</comment>
<reference evidence="1 2" key="1">
    <citation type="submission" date="2022-02" db="EMBL/GenBank/DDBJ databases">
        <authorList>
            <person name="Min J."/>
        </authorList>
    </citation>
    <scope>NUCLEOTIDE SEQUENCE [LARGE SCALE GENOMIC DNA]</scope>
    <source>
        <strain evidence="1 2">GR10-1</strain>
    </source>
</reference>
<evidence type="ECO:0000313" key="1">
    <source>
        <dbReference type="EMBL" id="MCH5599785.1"/>
    </source>
</evidence>
<dbReference type="EMBL" id="JAKWBL010000004">
    <property type="protein sequence ID" value="MCH5599785.1"/>
    <property type="molecule type" value="Genomic_DNA"/>
</dbReference>
<gene>
    <name evidence="1" type="ORF">MKP09_18640</name>
</gene>
<proteinExistence type="predicted"/>
<name>A0ABS9SN64_9BACT</name>
<dbReference type="Proteomes" id="UP001202248">
    <property type="component" value="Unassembled WGS sequence"/>
</dbReference>
<organism evidence="1 2">
    <name type="scientific">Niabella ginsengisoli</name>
    <dbReference type="NCBI Taxonomy" id="522298"/>
    <lineage>
        <taxon>Bacteria</taxon>
        <taxon>Pseudomonadati</taxon>
        <taxon>Bacteroidota</taxon>
        <taxon>Chitinophagia</taxon>
        <taxon>Chitinophagales</taxon>
        <taxon>Chitinophagaceae</taxon>
        <taxon>Niabella</taxon>
    </lineage>
</organism>
<accession>A0ABS9SN64</accession>
<evidence type="ECO:0000313" key="2">
    <source>
        <dbReference type="Proteomes" id="UP001202248"/>
    </source>
</evidence>
<sequence length="59" mass="6844">MYSVKKEHKSKEIFGVTEVTNQLGVNYRIVLKDDKNYTHINANNKGETEIVAKYKRGDK</sequence>
<protein>
    <submittedName>
        <fullName evidence="1">Uncharacterized protein</fullName>
    </submittedName>
</protein>
<keyword evidence="2" id="KW-1185">Reference proteome</keyword>